<evidence type="ECO:0000313" key="3">
    <source>
        <dbReference type="Proteomes" id="UP000319801"/>
    </source>
</evidence>
<evidence type="ECO:0000313" key="2">
    <source>
        <dbReference type="EMBL" id="TSZ97544.1"/>
    </source>
</evidence>
<reference evidence="2 3" key="1">
    <citation type="journal article" date="2019" name="Genome Biol. Evol.">
        <title>Whole-Genome Sequencing of the Giant Devil Catfish, Bagarius yarrelli.</title>
        <authorList>
            <person name="Jiang W."/>
            <person name="Lv Y."/>
            <person name="Cheng L."/>
            <person name="Yang K."/>
            <person name="Chao B."/>
            <person name="Wang X."/>
            <person name="Li Y."/>
            <person name="Pan X."/>
            <person name="You X."/>
            <person name="Zhang Y."/>
            <person name="Yang J."/>
            <person name="Li J."/>
            <person name="Zhang X."/>
            <person name="Liu S."/>
            <person name="Sun C."/>
            <person name="Yang J."/>
            <person name="Shi Q."/>
        </authorList>
    </citation>
    <scope>NUCLEOTIDE SEQUENCE [LARGE SCALE GENOMIC DNA]</scope>
    <source>
        <strain evidence="2">JWS20170419001</strain>
        <tissue evidence="2">Muscle</tissue>
    </source>
</reference>
<proteinExistence type="predicted"/>
<accession>A0A556V8I6</accession>
<organism evidence="2 3">
    <name type="scientific">Bagarius yarrelli</name>
    <name type="common">Goonch</name>
    <name type="synonym">Bagrus yarrelli</name>
    <dbReference type="NCBI Taxonomy" id="175774"/>
    <lineage>
        <taxon>Eukaryota</taxon>
        <taxon>Metazoa</taxon>
        <taxon>Chordata</taxon>
        <taxon>Craniata</taxon>
        <taxon>Vertebrata</taxon>
        <taxon>Euteleostomi</taxon>
        <taxon>Actinopterygii</taxon>
        <taxon>Neopterygii</taxon>
        <taxon>Teleostei</taxon>
        <taxon>Ostariophysi</taxon>
        <taxon>Siluriformes</taxon>
        <taxon>Sisoridae</taxon>
        <taxon>Sisorinae</taxon>
        <taxon>Bagarius</taxon>
    </lineage>
</organism>
<keyword evidence="3" id="KW-1185">Reference proteome</keyword>
<name>A0A556V8I6_BAGYA</name>
<gene>
    <name evidence="2" type="ORF">Baya_12497</name>
</gene>
<protein>
    <submittedName>
        <fullName evidence="2">Uncharacterized protein</fullName>
    </submittedName>
</protein>
<dbReference type="OrthoDB" id="10428548at2759"/>
<dbReference type="Proteomes" id="UP000319801">
    <property type="component" value="Unassembled WGS sequence"/>
</dbReference>
<comment type="caution">
    <text evidence="2">The sequence shown here is derived from an EMBL/GenBank/DDBJ whole genome shotgun (WGS) entry which is preliminary data.</text>
</comment>
<dbReference type="AlphaFoldDB" id="A0A556V8I6"/>
<evidence type="ECO:0000256" key="1">
    <source>
        <dbReference type="SAM" id="MobiDB-lite"/>
    </source>
</evidence>
<sequence length="162" mass="18186">MAENSSCRTNDKVDLLSPRGADSAGRGRFDAGLRTPIRPLWSSMIRRQEKLVYMLQWKNKLKNSRLEYAVNKGSHLGELAGWPRLWQLSKSAAAKPARLLFLFPTSTSSGKPLVRHIGIKLLACSLITLAEQRDADDELVSRGFRQPNVVRVNTLISRAFLL</sequence>
<feature type="region of interest" description="Disordered" evidence="1">
    <location>
        <begin position="1"/>
        <end position="22"/>
    </location>
</feature>
<dbReference type="EMBL" id="VCAZ01000158">
    <property type="protein sequence ID" value="TSZ97544.1"/>
    <property type="molecule type" value="Genomic_DNA"/>
</dbReference>